<dbReference type="OrthoDB" id="2986620at2"/>
<keyword evidence="6" id="KW-1185">Reference proteome</keyword>
<keyword evidence="3" id="KW-0413">Isomerase</keyword>
<dbReference type="InterPro" id="IPR029066">
    <property type="entry name" value="PLP-binding_barrel"/>
</dbReference>
<dbReference type="PANTHER" id="PTHR30511:SF0">
    <property type="entry name" value="ALANINE RACEMASE, CATABOLIC-RELATED"/>
    <property type="match status" value="1"/>
</dbReference>
<dbReference type="SUPFAM" id="SSF51419">
    <property type="entry name" value="PLP-binding barrel"/>
    <property type="match status" value="1"/>
</dbReference>
<dbReference type="STRING" id="686624.SAMN04488242_0670"/>
<evidence type="ECO:0000256" key="1">
    <source>
        <dbReference type="ARBA" id="ARBA00001933"/>
    </source>
</evidence>
<dbReference type="Gene3D" id="2.40.37.10">
    <property type="entry name" value="Lyase, Ornithine Decarboxylase, Chain A, domain 1"/>
    <property type="match status" value="1"/>
</dbReference>
<dbReference type="EMBL" id="FNGP01000001">
    <property type="protein sequence ID" value="SDL19137.1"/>
    <property type="molecule type" value="Genomic_DNA"/>
</dbReference>
<evidence type="ECO:0000313" key="6">
    <source>
        <dbReference type="Proteomes" id="UP000199475"/>
    </source>
</evidence>
<dbReference type="Gene3D" id="3.20.20.10">
    <property type="entry name" value="Alanine racemase"/>
    <property type="match status" value="1"/>
</dbReference>
<evidence type="ECO:0000256" key="2">
    <source>
        <dbReference type="ARBA" id="ARBA00022898"/>
    </source>
</evidence>
<accession>A0A1G9I1L1</accession>
<organism evidence="5 6">
    <name type="scientific">Tessaracoccus oleiagri</name>
    <dbReference type="NCBI Taxonomy" id="686624"/>
    <lineage>
        <taxon>Bacteria</taxon>
        <taxon>Bacillati</taxon>
        <taxon>Actinomycetota</taxon>
        <taxon>Actinomycetes</taxon>
        <taxon>Propionibacteriales</taxon>
        <taxon>Propionibacteriaceae</taxon>
        <taxon>Tessaracoccus</taxon>
    </lineage>
</organism>
<evidence type="ECO:0000259" key="4">
    <source>
        <dbReference type="Pfam" id="PF01168"/>
    </source>
</evidence>
<proteinExistence type="predicted"/>
<gene>
    <name evidence="5" type="ORF">SAMN04488242_0670</name>
</gene>
<dbReference type="PANTHER" id="PTHR30511">
    <property type="entry name" value="ALANINE RACEMASE"/>
    <property type="match status" value="1"/>
</dbReference>
<dbReference type="GO" id="GO:0005829">
    <property type="term" value="C:cytosol"/>
    <property type="evidence" value="ECO:0007669"/>
    <property type="project" value="TreeGrafter"/>
</dbReference>
<dbReference type="GO" id="GO:0030170">
    <property type="term" value="F:pyridoxal phosphate binding"/>
    <property type="evidence" value="ECO:0007669"/>
    <property type="project" value="TreeGrafter"/>
</dbReference>
<feature type="domain" description="Alanine racemase N-terminal" evidence="4">
    <location>
        <begin position="7"/>
        <end position="158"/>
    </location>
</feature>
<dbReference type="InterPro" id="IPR001608">
    <property type="entry name" value="Ala_racemase_N"/>
</dbReference>
<dbReference type="Proteomes" id="UP000199475">
    <property type="component" value="Unassembled WGS sequence"/>
</dbReference>
<dbReference type="InterPro" id="IPR000821">
    <property type="entry name" value="Ala_racemase"/>
</dbReference>
<evidence type="ECO:0000313" key="5">
    <source>
        <dbReference type="EMBL" id="SDL19137.1"/>
    </source>
</evidence>
<comment type="cofactor">
    <cofactor evidence="1">
        <name>pyridoxal 5'-phosphate</name>
        <dbReference type="ChEBI" id="CHEBI:597326"/>
    </cofactor>
</comment>
<dbReference type="GO" id="GO:0008784">
    <property type="term" value="F:alanine racemase activity"/>
    <property type="evidence" value="ECO:0007669"/>
    <property type="project" value="TreeGrafter"/>
</dbReference>
<dbReference type="Pfam" id="PF01168">
    <property type="entry name" value="Ala_racemase_N"/>
    <property type="match status" value="1"/>
</dbReference>
<dbReference type="InterPro" id="IPR009006">
    <property type="entry name" value="Ala_racemase/Decarboxylase_C"/>
</dbReference>
<dbReference type="AlphaFoldDB" id="A0A1G9I1L1"/>
<reference evidence="5 6" key="1">
    <citation type="submission" date="2016-10" db="EMBL/GenBank/DDBJ databases">
        <authorList>
            <person name="de Groot N.N."/>
        </authorList>
    </citation>
    <scope>NUCLEOTIDE SEQUENCE [LARGE SCALE GENOMIC DNA]</scope>
    <source>
        <strain evidence="5 6">CGMCC 1.9159</strain>
    </source>
</reference>
<evidence type="ECO:0000256" key="3">
    <source>
        <dbReference type="ARBA" id="ARBA00023235"/>
    </source>
</evidence>
<name>A0A1G9I1L1_9ACTN</name>
<keyword evidence="2" id="KW-0663">Pyridoxal phosphate</keyword>
<dbReference type="RefSeq" id="WP_093248886.1">
    <property type="nucleotide sequence ID" value="NZ_FNGP01000001.1"/>
</dbReference>
<protein>
    <submittedName>
        <fullName evidence="5">Alanine racemase</fullName>
    </submittedName>
</protein>
<sequence>MTLKLTIDAEAWRGHLASIAQQVPGLVPVAKGNGYGFTIPVLAAEAARMGVDALAVGVPEEVDAVKVAGFGGDIVVLNPWRPGDEAAAAGLSDPQVVTTVSRAADVAEVARLAPGTAVLVEVATSMHRHGIPVEEIGALDLTGLDVRGWTIHLPAAGSIVEARKLATAVAAHPQGAAGVWFSHLSFDDYRTIASELAIPTRMRVGTRLWLGAPATFRATGTVLDVHRLPKGTTVGYHGARTPADGSIVVVSGGTAHGVALAAPATPHSFRQRLIPVAEALEEVRGRVTSPFVVAGKKRPFAEPPHMHSSLLFVPGPGEPARVGDEVPVTVRMTTTTFDRIDFAPAGP</sequence>